<dbReference type="Gene3D" id="3.20.20.100">
    <property type="entry name" value="NADP-dependent oxidoreductase domain"/>
    <property type="match status" value="1"/>
</dbReference>
<keyword evidence="2" id="KW-0408">Iron</keyword>
<dbReference type="InterPro" id="IPR017900">
    <property type="entry name" value="4Fe4S_Fe_S_CS"/>
</dbReference>
<evidence type="ECO:0000256" key="2">
    <source>
        <dbReference type="ARBA" id="ARBA00023004"/>
    </source>
</evidence>
<dbReference type="InterPro" id="IPR023210">
    <property type="entry name" value="NADP_OxRdtase_dom"/>
</dbReference>
<sequence>MQYRTLKHTGENVSVLGLGCMRFPTIDGGEKINETEAIKMIRFAIDNGVNYIDTAWPYHGGQSESVVGKALQDGYRDKVMLATKCPVFSLNRPEDFEEIFEKQLEKLQTDHIDFYLMHSLSENTWNNVVLKFGLLEKAVREKEAGRIRHIGFSFHDTFQVFQQIIHGFNQWEFCQIQLNYADINNQAGIQGLRYAAEQGLDVIIMEPLRGGRLAIPPARVADRLAPQKTPVEWGLDFLWNQKEVGVVLSGMSSMTQLMENIGYADCAKVDMLTAEEKEMLVQAGEIFNHGALVGCTGCGYCLPCPVGIEIPEIFRLYNQTASGNAKQAKEQYEQLSCKADQCRKCRQCEKNCPQHIEIHSVMEQAAVCFAK</sequence>
<dbReference type="PROSITE" id="PS51379">
    <property type="entry name" value="4FE4S_FER_2"/>
    <property type="match status" value="1"/>
</dbReference>
<feature type="coiled-coil region" evidence="4">
    <location>
        <begin position="318"/>
        <end position="345"/>
    </location>
</feature>
<dbReference type="PROSITE" id="PS00198">
    <property type="entry name" value="4FE4S_FER_1"/>
    <property type="match status" value="1"/>
</dbReference>
<evidence type="ECO:0000259" key="5">
    <source>
        <dbReference type="PROSITE" id="PS51379"/>
    </source>
</evidence>
<keyword evidence="3" id="KW-0411">Iron-sulfur</keyword>
<dbReference type="CDD" id="cd19096">
    <property type="entry name" value="AKR_Fe-S_oxidoreductase"/>
    <property type="match status" value="1"/>
</dbReference>
<protein>
    <submittedName>
        <fullName evidence="6">Aldo/keto reductase</fullName>
    </submittedName>
</protein>
<dbReference type="PANTHER" id="PTHR43312">
    <property type="entry name" value="D-THREO-ALDOSE 1-DEHYDROGENASE"/>
    <property type="match status" value="1"/>
</dbReference>
<reference evidence="6" key="1">
    <citation type="submission" date="2020-10" db="EMBL/GenBank/DDBJ databases">
        <title>ChiBAC.</title>
        <authorList>
            <person name="Zenner C."/>
            <person name="Hitch T.C.A."/>
            <person name="Clavel T."/>
        </authorList>
    </citation>
    <scope>NUCLEOTIDE SEQUENCE</scope>
    <source>
        <strain evidence="6">DSM 107454</strain>
    </source>
</reference>
<dbReference type="InterPro" id="IPR053135">
    <property type="entry name" value="AKR2_Oxidoreductase"/>
</dbReference>
<comment type="caution">
    <text evidence="6">The sequence shown here is derived from an EMBL/GenBank/DDBJ whole genome shotgun (WGS) entry which is preliminary data.</text>
</comment>
<keyword evidence="4" id="KW-0175">Coiled coil</keyword>
<dbReference type="GO" id="GO:0046872">
    <property type="term" value="F:metal ion binding"/>
    <property type="evidence" value="ECO:0007669"/>
    <property type="project" value="UniProtKB-KW"/>
</dbReference>
<dbReference type="PANTHER" id="PTHR43312:SF2">
    <property type="entry name" value="OXIDOREDUCTASE"/>
    <property type="match status" value="1"/>
</dbReference>
<dbReference type="InterPro" id="IPR036812">
    <property type="entry name" value="NAD(P)_OxRdtase_dom_sf"/>
</dbReference>
<name>A0A9D5LYR8_9FIRM</name>
<dbReference type="Pfam" id="PF00248">
    <property type="entry name" value="Aldo_ket_red"/>
    <property type="match status" value="1"/>
</dbReference>
<dbReference type="SUPFAM" id="SSF51430">
    <property type="entry name" value="NAD(P)-linked oxidoreductase"/>
    <property type="match status" value="1"/>
</dbReference>
<dbReference type="RefSeq" id="WP_226393038.1">
    <property type="nucleotide sequence ID" value="NZ_JADCKB010000016.1"/>
</dbReference>
<feature type="domain" description="4Fe-4S ferredoxin-type" evidence="5">
    <location>
        <begin position="333"/>
        <end position="361"/>
    </location>
</feature>
<dbReference type="GO" id="GO:0051536">
    <property type="term" value="F:iron-sulfur cluster binding"/>
    <property type="evidence" value="ECO:0007669"/>
    <property type="project" value="UniProtKB-KW"/>
</dbReference>
<gene>
    <name evidence="6" type="ORF">INF28_08450</name>
</gene>
<organism evidence="6 7">
    <name type="scientific">Ructibacterium gallinarum</name>
    <dbReference type="NCBI Taxonomy" id="2779355"/>
    <lineage>
        <taxon>Bacteria</taxon>
        <taxon>Bacillati</taxon>
        <taxon>Bacillota</taxon>
        <taxon>Clostridia</taxon>
        <taxon>Eubacteriales</taxon>
        <taxon>Oscillospiraceae</taxon>
        <taxon>Ructibacterium</taxon>
    </lineage>
</organism>
<evidence type="ECO:0000256" key="1">
    <source>
        <dbReference type="ARBA" id="ARBA00022723"/>
    </source>
</evidence>
<proteinExistence type="predicted"/>
<evidence type="ECO:0000313" key="7">
    <source>
        <dbReference type="Proteomes" id="UP000806542"/>
    </source>
</evidence>
<accession>A0A9D5LYR8</accession>
<dbReference type="Pfam" id="PF13534">
    <property type="entry name" value="Fer4_17"/>
    <property type="match status" value="1"/>
</dbReference>
<keyword evidence="1" id="KW-0479">Metal-binding</keyword>
<dbReference type="EMBL" id="JADCKB010000016">
    <property type="protein sequence ID" value="MBE5040488.1"/>
    <property type="molecule type" value="Genomic_DNA"/>
</dbReference>
<dbReference type="InterPro" id="IPR017896">
    <property type="entry name" value="4Fe4S_Fe-S-bd"/>
</dbReference>
<evidence type="ECO:0000313" key="6">
    <source>
        <dbReference type="EMBL" id="MBE5040488.1"/>
    </source>
</evidence>
<evidence type="ECO:0000256" key="4">
    <source>
        <dbReference type="SAM" id="Coils"/>
    </source>
</evidence>
<keyword evidence="7" id="KW-1185">Reference proteome</keyword>
<dbReference type="Proteomes" id="UP000806542">
    <property type="component" value="Unassembled WGS sequence"/>
</dbReference>
<evidence type="ECO:0000256" key="3">
    <source>
        <dbReference type="ARBA" id="ARBA00023014"/>
    </source>
</evidence>
<dbReference type="SUPFAM" id="SSF46548">
    <property type="entry name" value="alpha-helical ferredoxin"/>
    <property type="match status" value="1"/>
</dbReference>
<dbReference type="AlphaFoldDB" id="A0A9D5LYR8"/>